<evidence type="ECO:0000259" key="6">
    <source>
        <dbReference type="PROSITE" id="PS50157"/>
    </source>
</evidence>
<reference evidence="7" key="1">
    <citation type="journal article" date="2023" name="Insect Mol. Biol.">
        <title>Genome sequencing provides insights into the evolution of gene families encoding plant cell wall-degrading enzymes in longhorned beetles.</title>
        <authorList>
            <person name="Shin N.R."/>
            <person name="Okamura Y."/>
            <person name="Kirsch R."/>
            <person name="Pauchet Y."/>
        </authorList>
    </citation>
    <scope>NUCLEOTIDE SEQUENCE</scope>
    <source>
        <strain evidence="7">AMC_N1</strain>
    </source>
</reference>
<evidence type="ECO:0000256" key="4">
    <source>
        <dbReference type="ARBA" id="ARBA00022833"/>
    </source>
</evidence>
<dbReference type="EMBL" id="JAPWTK010000065">
    <property type="protein sequence ID" value="KAJ8952724.1"/>
    <property type="molecule type" value="Genomic_DNA"/>
</dbReference>
<dbReference type="FunFam" id="3.30.160.60:FF:000100">
    <property type="entry name" value="Zinc finger 45-like"/>
    <property type="match status" value="1"/>
</dbReference>
<dbReference type="SUPFAM" id="SSF57667">
    <property type="entry name" value="beta-beta-alpha zinc fingers"/>
    <property type="match status" value="1"/>
</dbReference>
<accession>A0AAV8YPT6</accession>
<dbReference type="GO" id="GO:0008270">
    <property type="term" value="F:zinc ion binding"/>
    <property type="evidence" value="ECO:0007669"/>
    <property type="project" value="UniProtKB-KW"/>
</dbReference>
<comment type="caution">
    <text evidence="7">The sequence shown here is derived from an EMBL/GenBank/DDBJ whole genome shotgun (WGS) entry which is preliminary data.</text>
</comment>
<organism evidence="7 8">
    <name type="scientific">Aromia moschata</name>
    <dbReference type="NCBI Taxonomy" id="1265417"/>
    <lineage>
        <taxon>Eukaryota</taxon>
        <taxon>Metazoa</taxon>
        <taxon>Ecdysozoa</taxon>
        <taxon>Arthropoda</taxon>
        <taxon>Hexapoda</taxon>
        <taxon>Insecta</taxon>
        <taxon>Pterygota</taxon>
        <taxon>Neoptera</taxon>
        <taxon>Endopterygota</taxon>
        <taxon>Coleoptera</taxon>
        <taxon>Polyphaga</taxon>
        <taxon>Cucujiformia</taxon>
        <taxon>Chrysomeloidea</taxon>
        <taxon>Cerambycidae</taxon>
        <taxon>Cerambycinae</taxon>
        <taxon>Callichromatini</taxon>
        <taxon>Aromia</taxon>
    </lineage>
</organism>
<keyword evidence="3 5" id="KW-0863">Zinc-finger</keyword>
<dbReference type="InterPro" id="IPR036236">
    <property type="entry name" value="Znf_C2H2_sf"/>
</dbReference>
<proteinExistence type="predicted"/>
<keyword evidence="8" id="KW-1185">Reference proteome</keyword>
<dbReference type="Gene3D" id="3.30.160.60">
    <property type="entry name" value="Classic Zinc Finger"/>
    <property type="match status" value="1"/>
</dbReference>
<evidence type="ECO:0000313" key="7">
    <source>
        <dbReference type="EMBL" id="KAJ8952724.1"/>
    </source>
</evidence>
<evidence type="ECO:0000313" key="8">
    <source>
        <dbReference type="Proteomes" id="UP001162162"/>
    </source>
</evidence>
<evidence type="ECO:0000256" key="3">
    <source>
        <dbReference type="ARBA" id="ARBA00022771"/>
    </source>
</evidence>
<evidence type="ECO:0000256" key="2">
    <source>
        <dbReference type="ARBA" id="ARBA00022737"/>
    </source>
</evidence>
<evidence type="ECO:0000256" key="5">
    <source>
        <dbReference type="PROSITE-ProRule" id="PRU00042"/>
    </source>
</evidence>
<evidence type="ECO:0000256" key="1">
    <source>
        <dbReference type="ARBA" id="ARBA00022723"/>
    </source>
</evidence>
<feature type="domain" description="C2H2-type" evidence="6">
    <location>
        <begin position="24"/>
        <end position="54"/>
    </location>
</feature>
<gene>
    <name evidence="7" type="ORF">NQ318_021043</name>
</gene>
<keyword evidence="1" id="KW-0479">Metal-binding</keyword>
<dbReference type="AlphaFoldDB" id="A0AAV8YPT6"/>
<dbReference type="InterPro" id="IPR013087">
    <property type="entry name" value="Znf_C2H2_type"/>
</dbReference>
<keyword evidence="4" id="KW-0862">Zinc</keyword>
<keyword evidence="2" id="KW-0677">Repeat</keyword>
<dbReference type="PROSITE" id="PS50157">
    <property type="entry name" value="ZINC_FINGER_C2H2_2"/>
    <property type="match status" value="1"/>
</dbReference>
<dbReference type="PROSITE" id="PS00028">
    <property type="entry name" value="ZINC_FINGER_C2H2_1"/>
    <property type="match status" value="1"/>
</dbReference>
<dbReference type="Proteomes" id="UP001162162">
    <property type="component" value="Unassembled WGS sequence"/>
</dbReference>
<protein>
    <recommendedName>
        <fullName evidence="6">C2H2-type domain-containing protein</fullName>
    </recommendedName>
</protein>
<sequence>MFIDFATFLRKTEHLRIHTGERPYICSYCGISFKKYSTRYAHEMRHKIKNGEIPKIFIQFILFSLTR</sequence>
<name>A0AAV8YPT6_9CUCU</name>
<feature type="non-terminal residue" evidence="7">
    <location>
        <position position="67"/>
    </location>
</feature>